<reference evidence="2 3" key="1">
    <citation type="submission" date="2019-02" db="EMBL/GenBank/DDBJ databases">
        <title>Deep-cultivation of Planctomycetes and their phenomic and genomic characterization uncovers novel biology.</title>
        <authorList>
            <person name="Wiegand S."/>
            <person name="Jogler M."/>
            <person name="Boedeker C."/>
            <person name="Pinto D."/>
            <person name="Vollmers J."/>
            <person name="Rivas-Marin E."/>
            <person name="Kohn T."/>
            <person name="Peeters S.H."/>
            <person name="Heuer A."/>
            <person name="Rast P."/>
            <person name="Oberbeckmann S."/>
            <person name="Bunk B."/>
            <person name="Jeske O."/>
            <person name="Meyerdierks A."/>
            <person name="Storesund J.E."/>
            <person name="Kallscheuer N."/>
            <person name="Luecker S."/>
            <person name="Lage O.M."/>
            <person name="Pohl T."/>
            <person name="Merkel B.J."/>
            <person name="Hornburger P."/>
            <person name="Mueller R.-W."/>
            <person name="Bruemmer F."/>
            <person name="Labrenz M."/>
            <person name="Spormann A.M."/>
            <person name="Op Den Camp H."/>
            <person name="Overmann J."/>
            <person name="Amann R."/>
            <person name="Jetten M.S.M."/>
            <person name="Mascher T."/>
            <person name="Medema M.H."/>
            <person name="Devos D.P."/>
            <person name="Kaster A.-K."/>
            <person name="Ovreas L."/>
            <person name="Rohde M."/>
            <person name="Galperin M.Y."/>
            <person name="Jogler C."/>
        </authorList>
    </citation>
    <scope>NUCLEOTIDE SEQUENCE [LARGE SCALE GENOMIC DNA]</scope>
    <source>
        <strain evidence="2 3">V7</strain>
    </source>
</reference>
<dbReference type="EMBL" id="SJPZ01000003">
    <property type="protein sequence ID" value="TWU61110.1"/>
    <property type="molecule type" value="Genomic_DNA"/>
</dbReference>
<evidence type="ECO:0000256" key="1">
    <source>
        <dbReference type="SAM" id="MobiDB-lite"/>
    </source>
</evidence>
<protein>
    <submittedName>
        <fullName evidence="2">Uncharacterized protein</fullName>
    </submittedName>
</protein>
<sequence>MPPIVDGMADPSVETITDQIASNAAQPASASGDGHSAAQHSLREQIEADKYLRSVKAAEGRKSLKQKIGLGRFVPPGACG</sequence>
<accession>A0A5C6FJZ8</accession>
<name>A0A5C6FJZ8_9PLAN</name>
<organism evidence="2 3">
    <name type="scientific">Crateriforma conspicua</name>
    <dbReference type="NCBI Taxonomy" id="2527996"/>
    <lineage>
        <taxon>Bacteria</taxon>
        <taxon>Pseudomonadati</taxon>
        <taxon>Planctomycetota</taxon>
        <taxon>Planctomycetia</taxon>
        <taxon>Planctomycetales</taxon>
        <taxon>Planctomycetaceae</taxon>
        <taxon>Crateriforma</taxon>
    </lineage>
</organism>
<gene>
    <name evidence="2" type="ORF">V7x_54220</name>
</gene>
<evidence type="ECO:0000313" key="2">
    <source>
        <dbReference type="EMBL" id="TWU61110.1"/>
    </source>
</evidence>
<proteinExistence type="predicted"/>
<dbReference type="AlphaFoldDB" id="A0A5C6FJZ8"/>
<evidence type="ECO:0000313" key="3">
    <source>
        <dbReference type="Proteomes" id="UP000316476"/>
    </source>
</evidence>
<comment type="caution">
    <text evidence="2">The sequence shown here is derived from an EMBL/GenBank/DDBJ whole genome shotgun (WGS) entry which is preliminary data.</text>
</comment>
<feature type="region of interest" description="Disordered" evidence="1">
    <location>
        <begin position="22"/>
        <end position="45"/>
    </location>
</feature>
<dbReference type="Proteomes" id="UP000316476">
    <property type="component" value="Unassembled WGS sequence"/>
</dbReference>